<feature type="domain" description="Sulfatase-modifying factor enzyme-like" evidence="1">
    <location>
        <begin position="19"/>
        <end position="215"/>
    </location>
</feature>
<dbReference type="GO" id="GO:0016301">
    <property type="term" value="F:kinase activity"/>
    <property type="evidence" value="ECO:0007669"/>
    <property type="project" value="UniProtKB-KW"/>
</dbReference>
<evidence type="ECO:0000313" key="3">
    <source>
        <dbReference type="Proteomes" id="UP000032309"/>
    </source>
</evidence>
<accession>A0ABQ0JWF7</accession>
<name>A0ABQ0JWF7_9BACT</name>
<dbReference type="InterPro" id="IPR042095">
    <property type="entry name" value="SUMF_sf"/>
</dbReference>
<dbReference type="EMBL" id="BAFN01000001">
    <property type="protein sequence ID" value="GAN33046.1"/>
    <property type="molecule type" value="Genomic_DNA"/>
</dbReference>
<dbReference type="PANTHER" id="PTHR23150">
    <property type="entry name" value="SULFATASE MODIFYING FACTOR 1, 2"/>
    <property type="match status" value="1"/>
</dbReference>
<evidence type="ECO:0000259" key="1">
    <source>
        <dbReference type="Pfam" id="PF03781"/>
    </source>
</evidence>
<dbReference type="Pfam" id="PF03781">
    <property type="entry name" value="FGE-sulfatase"/>
    <property type="match status" value="1"/>
</dbReference>
<organism evidence="2 3">
    <name type="scientific">Candidatus Brocadia sinica JPN1</name>
    <dbReference type="NCBI Taxonomy" id="1197129"/>
    <lineage>
        <taxon>Bacteria</taxon>
        <taxon>Pseudomonadati</taxon>
        <taxon>Planctomycetota</taxon>
        <taxon>Candidatus Brocadiia</taxon>
        <taxon>Candidatus Brocadiales</taxon>
        <taxon>Candidatus Brocadiaceae</taxon>
        <taxon>Candidatus Brocadia</taxon>
    </lineage>
</organism>
<dbReference type="SUPFAM" id="SSF56436">
    <property type="entry name" value="C-type lectin-like"/>
    <property type="match status" value="1"/>
</dbReference>
<keyword evidence="3" id="KW-1185">Reference proteome</keyword>
<sequence>MGDMTKTGVVSIINERDGSEMVFVPPGEFIMGEERKVVYVNAFYIDKFPVTNFQYKKYIKETGVQEPLFWDNERFNKPSQPVVGVSWKDAVAYAKWAGKRLPREMEWEKAARGVDGREYPWGNTQPDNSKAVYNLDPNTGAPAPVGNRKEGASPFGCFDMAGNVWEWCEDWYEEGKFRVVRGGSWVNHHYILRSAYRSCSYPEGKDNNVGFRCVKGG</sequence>
<keyword evidence="2" id="KW-0808">Transferase</keyword>
<gene>
    <name evidence="2" type="ORF">BROSI_A1563</name>
</gene>
<dbReference type="Gene3D" id="3.90.1580.10">
    <property type="entry name" value="paralog of FGE (formylglycine-generating enzyme)"/>
    <property type="match status" value="1"/>
</dbReference>
<proteinExistence type="predicted"/>
<dbReference type="PANTHER" id="PTHR23150:SF19">
    <property type="entry name" value="FORMYLGLYCINE-GENERATING ENZYME"/>
    <property type="match status" value="1"/>
</dbReference>
<comment type="caution">
    <text evidence="2">The sequence shown here is derived from an EMBL/GenBank/DDBJ whole genome shotgun (WGS) entry which is preliminary data.</text>
</comment>
<dbReference type="Proteomes" id="UP000032309">
    <property type="component" value="Unassembled WGS sequence"/>
</dbReference>
<evidence type="ECO:0000313" key="2">
    <source>
        <dbReference type="EMBL" id="GAN33046.1"/>
    </source>
</evidence>
<dbReference type="InterPro" id="IPR051043">
    <property type="entry name" value="Sulfatase_Mod_Factor_Kinase"/>
</dbReference>
<keyword evidence="2" id="KW-0418">Kinase</keyword>
<dbReference type="InterPro" id="IPR005532">
    <property type="entry name" value="SUMF_dom"/>
</dbReference>
<reference evidence="3" key="1">
    <citation type="journal article" date="2015" name="Genome Announc.">
        <title>Draft Genome Sequence of an Anaerobic Ammonium-Oxidizing Bacterium, "Candidatus Brocadia sinica".</title>
        <authorList>
            <person name="Oshiki M."/>
            <person name="Shinyako-Hata K."/>
            <person name="Satoh H."/>
            <person name="Okabe S."/>
        </authorList>
    </citation>
    <scope>NUCLEOTIDE SEQUENCE [LARGE SCALE GENOMIC DNA]</scope>
    <source>
        <strain evidence="3">JPN1</strain>
    </source>
</reference>
<dbReference type="InterPro" id="IPR016187">
    <property type="entry name" value="CTDL_fold"/>
</dbReference>
<protein>
    <submittedName>
        <fullName evidence="2">Protein kinase</fullName>
    </submittedName>
</protein>